<evidence type="ECO:0000256" key="3">
    <source>
        <dbReference type="SAM" id="Coils"/>
    </source>
</evidence>
<dbReference type="CDD" id="cd03221">
    <property type="entry name" value="ABCF_EF-3"/>
    <property type="match status" value="2"/>
</dbReference>
<keyword evidence="3" id="KW-0175">Coiled coil</keyword>
<organism evidence="5 6">
    <name type="scientific">Cohnella candidum</name>
    <dbReference type="NCBI Taxonomy" id="2674991"/>
    <lineage>
        <taxon>Bacteria</taxon>
        <taxon>Bacillati</taxon>
        <taxon>Bacillota</taxon>
        <taxon>Bacilli</taxon>
        <taxon>Bacillales</taxon>
        <taxon>Paenibacillaceae</taxon>
        <taxon>Cohnella</taxon>
    </lineage>
</organism>
<accession>A0A3G3K6N1</accession>
<dbReference type="AlphaFoldDB" id="A0A3G3K6N1"/>
<feature type="domain" description="ABC transporter" evidence="4">
    <location>
        <begin position="337"/>
        <end position="548"/>
    </location>
</feature>
<dbReference type="Gene3D" id="3.40.50.300">
    <property type="entry name" value="P-loop containing nucleotide triphosphate hydrolases"/>
    <property type="match status" value="2"/>
</dbReference>
<dbReference type="InterPro" id="IPR032781">
    <property type="entry name" value="ABC_tran_Xtn"/>
</dbReference>
<reference evidence="5 6" key="1">
    <citation type="submission" date="2018-10" db="EMBL/GenBank/DDBJ databases">
        <title>Genome Sequence of Cohnella sp.</title>
        <authorList>
            <person name="Srinivasan S."/>
            <person name="Kim M.K."/>
        </authorList>
    </citation>
    <scope>NUCLEOTIDE SEQUENCE [LARGE SCALE GENOMIC DNA]</scope>
    <source>
        <strain evidence="5 6">18JY8-7</strain>
    </source>
</reference>
<dbReference type="Pfam" id="PF12848">
    <property type="entry name" value="ABC_tran_Xtn"/>
    <property type="match status" value="1"/>
</dbReference>
<evidence type="ECO:0000313" key="6">
    <source>
        <dbReference type="Proteomes" id="UP000269097"/>
    </source>
</evidence>
<name>A0A3G3K6N1_9BACL</name>
<evidence type="ECO:0000313" key="5">
    <source>
        <dbReference type="EMBL" id="AYQ75717.1"/>
    </source>
</evidence>
<keyword evidence="6" id="KW-1185">Reference proteome</keyword>
<dbReference type="SUPFAM" id="SSF52540">
    <property type="entry name" value="P-loop containing nucleoside triphosphate hydrolases"/>
    <property type="match status" value="2"/>
</dbReference>
<feature type="coiled-coil region" evidence="3">
    <location>
        <begin position="252"/>
        <end position="286"/>
    </location>
</feature>
<dbReference type="InterPro" id="IPR003593">
    <property type="entry name" value="AAA+_ATPase"/>
</dbReference>
<dbReference type="Pfam" id="PF00005">
    <property type="entry name" value="ABC_tran"/>
    <property type="match status" value="2"/>
</dbReference>
<dbReference type="KEGG" id="coh:EAV92_17945"/>
<gene>
    <name evidence="5" type="ORF">EAV92_17945</name>
</gene>
<dbReference type="InterPro" id="IPR003439">
    <property type="entry name" value="ABC_transporter-like_ATP-bd"/>
</dbReference>
<keyword evidence="2 5" id="KW-0067">ATP-binding</keyword>
<dbReference type="EMBL" id="CP033433">
    <property type="protein sequence ID" value="AYQ75717.1"/>
    <property type="molecule type" value="Genomic_DNA"/>
</dbReference>
<protein>
    <submittedName>
        <fullName evidence="5">ABC transporter ATP-binding protein</fullName>
    </submittedName>
</protein>
<feature type="coiled-coil region" evidence="3">
    <location>
        <begin position="582"/>
        <end position="635"/>
    </location>
</feature>
<sequence length="640" mass="71295">MMIVSCQNVKKYHGAQLVLEQVTFEIPEGGRVGLIGRNGCGKTTLLRLIAGEERPDEGELAIRKDTRIGYLKQIPEAEEHLAVYDILARGYREVLQLKERMGELEQAMSDPALAGDPDRLTELLRQYASAQERFEHGGGYEMEARIAQVAAGLRIDAGQFERGYGSLSGGEKTKVALASLLIERPTLLLLDEPTNHLDLRGVEWLEDYLRDYGGTCVIVSHDRYFLDKVVTRIVEIEDGEASLYLTSYSEYVKEKEERLLRQFAQYQEQQKQIAKMKETIKQLETWGRIGGNEKFFRRAASMRKALDRMEKIKRPVLDPKTADFAAGAADRSGTDVIAFERLTKSFGSRTILDRIDGSLRYGDKTAIVGDNGAGKSTLFKLLLGEISPDGGEVRLGARVEIGYLGQEEKPGGKTSILAFFKEEAQLEEGEARRLLAKQLFYGPDVFKSLSSISGGEWTRLRLALLMHRKPNLLLLDEPTNHLDIVSREALEEALDEFPGTVLVVSHDRYFMNRIAGRIWEVRNGGLTSFLGHYDDYREQRARLGVADDLSATRVIASVPAATSAGGADAKRAKAPAAKTEAARDLESAISATEAELGRLDAELEIAGTTSDAAELAKAWESREKLQERLDRLYEEWMAGQ</sequence>
<dbReference type="InterPro" id="IPR027417">
    <property type="entry name" value="P-loop_NTPase"/>
</dbReference>
<dbReference type="NCBIfam" id="NF000355">
    <property type="entry name" value="ribo_prot_ABC_F"/>
    <property type="match status" value="1"/>
</dbReference>
<dbReference type="GO" id="GO:0005524">
    <property type="term" value="F:ATP binding"/>
    <property type="evidence" value="ECO:0007669"/>
    <property type="project" value="UniProtKB-KW"/>
</dbReference>
<dbReference type="Proteomes" id="UP000269097">
    <property type="component" value="Chromosome"/>
</dbReference>
<evidence type="ECO:0000259" key="4">
    <source>
        <dbReference type="PROSITE" id="PS50893"/>
    </source>
</evidence>
<dbReference type="RefSeq" id="WP_123043797.1">
    <property type="nucleotide sequence ID" value="NZ_CP033433.1"/>
</dbReference>
<dbReference type="SMART" id="SM00382">
    <property type="entry name" value="AAA"/>
    <property type="match status" value="2"/>
</dbReference>
<dbReference type="FunFam" id="3.40.50.300:FF:000011">
    <property type="entry name" value="Putative ABC transporter ATP-binding component"/>
    <property type="match status" value="1"/>
</dbReference>
<keyword evidence="1" id="KW-0547">Nucleotide-binding</keyword>
<dbReference type="GO" id="GO:0016887">
    <property type="term" value="F:ATP hydrolysis activity"/>
    <property type="evidence" value="ECO:0007669"/>
    <property type="project" value="InterPro"/>
</dbReference>
<evidence type="ECO:0000256" key="2">
    <source>
        <dbReference type="ARBA" id="ARBA00022840"/>
    </source>
</evidence>
<proteinExistence type="predicted"/>
<dbReference type="PANTHER" id="PTHR42855:SF2">
    <property type="entry name" value="DRUG RESISTANCE ABC TRANSPORTER,ATP-BINDING PROTEIN"/>
    <property type="match status" value="1"/>
</dbReference>
<dbReference type="PROSITE" id="PS50893">
    <property type="entry name" value="ABC_TRANSPORTER_2"/>
    <property type="match status" value="2"/>
</dbReference>
<evidence type="ECO:0000256" key="1">
    <source>
        <dbReference type="ARBA" id="ARBA00022741"/>
    </source>
</evidence>
<dbReference type="PANTHER" id="PTHR42855">
    <property type="entry name" value="ABC TRANSPORTER ATP-BINDING SUBUNIT"/>
    <property type="match status" value="1"/>
</dbReference>
<dbReference type="PROSITE" id="PS00211">
    <property type="entry name" value="ABC_TRANSPORTER_1"/>
    <property type="match status" value="2"/>
</dbReference>
<dbReference type="InterPro" id="IPR051309">
    <property type="entry name" value="ABCF_ATPase"/>
</dbReference>
<dbReference type="InterPro" id="IPR017871">
    <property type="entry name" value="ABC_transporter-like_CS"/>
</dbReference>
<feature type="domain" description="ABC transporter" evidence="4">
    <location>
        <begin position="4"/>
        <end position="263"/>
    </location>
</feature>